<comment type="caution">
    <text evidence="1">The sequence shown here is derived from an EMBL/GenBank/DDBJ whole genome shotgun (WGS) entry which is preliminary data.</text>
</comment>
<dbReference type="EMBL" id="JAQQWI010000012">
    <property type="protein sequence ID" value="KAK8016034.1"/>
    <property type="molecule type" value="Genomic_DNA"/>
</dbReference>
<dbReference type="Proteomes" id="UP001396898">
    <property type="component" value="Unassembled WGS sequence"/>
</dbReference>
<name>A0ABR1RM45_9PEZI</name>
<gene>
    <name evidence="1" type="ORF">PG991_008922</name>
</gene>
<proteinExistence type="predicted"/>
<evidence type="ECO:0000313" key="1">
    <source>
        <dbReference type="EMBL" id="KAK8016034.1"/>
    </source>
</evidence>
<accession>A0ABR1RM45</accession>
<evidence type="ECO:0000313" key="2">
    <source>
        <dbReference type="Proteomes" id="UP001396898"/>
    </source>
</evidence>
<sequence length="136" mass="15905">MCAILVQHEAIKTGIHDDRTWQNVHDRLLRCRFSSNEKRLLTKYNPHFIWSRSTIRDFSRYRERYPGRQRSDEDNCYIDAYLSSINVYLQFSACRSLISMREWAGQFEQVLGVLGLRGTGDPDDDCTLVLLAGEVQ</sequence>
<organism evidence="1 2">
    <name type="scientific">Apiospora marii</name>
    <dbReference type="NCBI Taxonomy" id="335849"/>
    <lineage>
        <taxon>Eukaryota</taxon>
        <taxon>Fungi</taxon>
        <taxon>Dikarya</taxon>
        <taxon>Ascomycota</taxon>
        <taxon>Pezizomycotina</taxon>
        <taxon>Sordariomycetes</taxon>
        <taxon>Xylariomycetidae</taxon>
        <taxon>Amphisphaeriales</taxon>
        <taxon>Apiosporaceae</taxon>
        <taxon>Apiospora</taxon>
    </lineage>
</organism>
<keyword evidence="2" id="KW-1185">Reference proteome</keyword>
<protein>
    <submittedName>
        <fullName evidence="1">Uncharacterized protein</fullName>
    </submittedName>
</protein>
<reference evidence="1 2" key="1">
    <citation type="submission" date="2023-01" db="EMBL/GenBank/DDBJ databases">
        <title>Analysis of 21 Apiospora genomes using comparative genomics revels a genus with tremendous synthesis potential of carbohydrate active enzymes and secondary metabolites.</title>
        <authorList>
            <person name="Sorensen T."/>
        </authorList>
    </citation>
    <scope>NUCLEOTIDE SEQUENCE [LARGE SCALE GENOMIC DNA]</scope>
    <source>
        <strain evidence="1 2">CBS 20057</strain>
    </source>
</reference>